<reference evidence="1" key="1">
    <citation type="submission" date="2020-03" db="EMBL/GenBank/DDBJ databases">
        <title>The deep terrestrial virosphere.</title>
        <authorList>
            <person name="Holmfeldt K."/>
            <person name="Nilsson E."/>
            <person name="Simone D."/>
            <person name="Lopez-Fernandez M."/>
            <person name="Wu X."/>
            <person name="de Brujin I."/>
            <person name="Lundin D."/>
            <person name="Andersson A."/>
            <person name="Bertilsson S."/>
            <person name="Dopson M."/>
        </authorList>
    </citation>
    <scope>NUCLEOTIDE SEQUENCE</scope>
    <source>
        <strain evidence="1">MM415B02520</strain>
    </source>
</reference>
<protein>
    <submittedName>
        <fullName evidence="1">Putative structural protein</fullName>
    </submittedName>
</protein>
<organism evidence="1">
    <name type="scientific">viral metagenome</name>
    <dbReference type="NCBI Taxonomy" id="1070528"/>
    <lineage>
        <taxon>unclassified sequences</taxon>
        <taxon>metagenomes</taxon>
        <taxon>organismal metagenomes</taxon>
    </lineage>
</organism>
<name>A0A6M3L5G3_9ZZZZ</name>
<dbReference type="AlphaFoldDB" id="A0A6M3L5G3"/>
<accession>A0A6M3L5G3</accession>
<proteinExistence type="predicted"/>
<sequence>MAHLAGKSGNVFVATTIIDDCEDAWVSGTHGTASLETTIIKVGDGSCKIVGSGVVAGDYLAHEAIAAGATNYSSFTHVLCWARCTDSIAAEDLVLVLDSGAGLPASPESELTFPALTANTWKYCHLTEVAGKTLDDSSAAVTVGLEYNANAADNSIYLDDIRAAKNIAGINTWSLDYTSDALETTDFADAGVKSYIVGGSGWSGSFAGYKDGVPLSIGAIYGIELAESATTTQMWLGNIIITGVHPSVDAAGIVSYSYDYQGTGDLAVAST</sequence>
<dbReference type="EMBL" id="MT142859">
    <property type="protein sequence ID" value="QJA89653.1"/>
    <property type="molecule type" value="Genomic_DNA"/>
</dbReference>
<gene>
    <name evidence="1" type="ORF">MM415B02520_0008</name>
</gene>
<evidence type="ECO:0000313" key="1">
    <source>
        <dbReference type="EMBL" id="QJA89653.1"/>
    </source>
</evidence>